<evidence type="ECO:0000313" key="2">
    <source>
        <dbReference type="EMBL" id="KZS13095.1"/>
    </source>
</evidence>
<feature type="region of interest" description="Disordered" evidence="1">
    <location>
        <begin position="1"/>
        <end position="27"/>
    </location>
</feature>
<name>A0A164WA89_9CRUS</name>
<protein>
    <submittedName>
        <fullName evidence="2">Uncharacterized protein</fullName>
    </submittedName>
</protein>
<evidence type="ECO:0000313" key="3">
    <source>
        <dbReference type="Proteomes" id="UP000076858"/>
    </source>
</evidence>
<accession>A0A164WA89</accession>
<dbReference type="EMBL" id="LRGB01001274">
    <property type="protein sequence ID" value="KZS13095.1"/>
    <property type="molecule type" value="Genomic_DNA"/>
</dbReference>
<dbReference type="AlphaFoldDB" id="A0A164WA89"/>
<reference evidence="2 3" key="1">
    <citation type="submission" date="2016-03" db="EMBL/GenBank/DDBJ databases">
        <title>EvidentialGene: Evidence-directed Construction of Genes on Genomes.</title>
        <authorList>
            <person name="Gilbert D.G."/>
            <person name="Choi J.-H."/>
            <person name="Mockaitis K."/>
            <person name="Colbourne J."/>
            <person name="Pfrender M."/>
        </authorList>
    </citation>
    <scope>NUCLEOTIDE SEQUENCE [LARGE SCALE GENOMIC DNA]</scope>
    <source>
        <strain evidence="2 3">Xinb3</strain>
        <tissue evidence="2">Complete organism</tissue>
    </source>
</reference>
<organism evidence="2 3">
    <name type="scientific">Daphnia magna</name>
    <dbReference type="NCBI Taxonomy" id="35525"/>
    <lineage>
        <taxon>Eukaryota</taxon>
        <taxon>Metazoa</taxon>
        <taxon>Ecdysozoa</taxon>
        <taxon>Arthropoda</taxon>
        <taxon>Crustacea</taxon>
        <taxon>Branchiopoda</taxon>
        <taxon>Diplostraca</taxon>
        <taxon>Cladocera</taxon>
        <taxon>Anomopoda</taxon>
        <taxon>Daphniidae</taxon>
        <taxon>Daphnia</taxon>
    </lineage>
</organism>
<dbReference type="Proteomes" id="UP000076858">
    <property type="component" value="Unassembled WGS sequence"/>
</dbReference>
<evidence type="ECO:0000256" key="1">
    <source>
        <dbReference type="SAM" id="MobiDB-lite"/>
    </source>
</evidence>
<comment type="caution">
    <text evidence="2">The sequence shown here is derived from an EMBL/GenBank/DDBJ whole genome shotgun (WGS) entry which is preliminary data.</text>
</comment>
<gene>
    <name evidence="2" type="ORF">APZ42_021867</name>
</gene>
<keyword evidence="3" id="KW-1185">Reference proteome</keyword>
<sequence length="59" mass="6749">MQKKNVNNEQLKKSKPTGATDNGDRHPCSKSFLSVMVAFRNSLGEPIRRPEWPVRVCHQ</sequence>
<proteinExistence type="predicted"/>